<dbReference type="EMBL" id="LRGB01003101">
    <property type="protein sequence ID" value="KZS04674.1"/>
    <property type="molecule type" value="Genomic_DNA"/>
</dbReference>
<dbReference type="AlphaFoldDB" id="A0A164M2U5"/>
<keyword evidence="2" id="KW-1185">Reference proteome</keyword>
<protein>
    <submittedName>
        <fullName evidence="1">Uncharacterized protein</fullName>
    </submittedName>
</protein>
<proteinExistence type="predicted"/>
<name>A0A164M2U5_9CRUS</name>
<organism evidence="1 2">
    <name type="scientific">Daphnia magna</name>
    <dbReference type="NCBI Taxonomy" id="35525"/>
    <lineage>
        <taxon>Eukaryota</taxon>
        <taxon>Metazoa</taxon>
        <taxon>Ecdysozoa</taxon>
        <taxon>Arthropoda</taxon>
        <taxon>Crustacea</taxon>
        <taxon>Branchiopoda</taxon>
        <taxon>Diplostraca</taxon>
        <taxon>Cladocera</taxon>
        <taxon>Anomopoda</taxon>
        <taxon>Daphniidae</taxon>
        <taxon>Daphnia</taxon>
    </lineage>
</organism>
<evidence type="ECO:0000313" key="2">
    <source>
        <dbReference type="Proteomes" id="UP000076858"/>
    </source>
</evidence>
<sequence length="62" mass="7044">MSQICLLIDGVQQETSVRDNRRMGYLSVTECTHAIFFFYSVIEISKALPVCPELLYPDSFAP</sequence>
<accession>A0A164M2U5</accession>
<gene>
    <name evidence="1" type="ORF">APZ42_032327</name>
</gene>
<evidence type="ECO:0000313" key="1">
    <source>
        <dbReference type="EMBL" id="KZS04674.1"/>
    </source>
</evidence>
<dbReference type="Proteomes" id="UP000076858">
    <property type="component" value="Unassembled WGS sequence"/>
</dbReference>
<reference evidence="1 2" key="1">
    <citation type="submission" date="2016-03" db="EMBL/GenBank/DDBJ databases">
        <title>EvidentialGene: Evidence-directed Construction of Genes on Genomes.</title>
        <authorList>
            <person name="Gilbert D.G."/>
            <person name="Choi J.-H."/>
            <person name="Mockaitis K."/>
            <person name="Colbourne J."/>
            <person name="Pfrender M."/>
        </authorList>
    </citation>
    <scope>NUCLEOTIDE SEQUENCE [LARGE SCALE GENOMIC DNA]</scope>
    <source>
        <strain evidence="1 2">Xinb3</strain>
        <tissue evidence="1">Complete organism</tissue>
    </source>
</reference>
<comment type="caution">
    <text evidence="1">The sequence shown here is derived from an EMBL/GenBank/DDBJ whole genome shotgun (WGS) entry which is preliminary data.</text>
</comment>